<proteinExistence type="predicted"/>
<reference evidence="2 3" key="1">
    <citation type="submission" date="2020-01" db="EMBL/GenBank/DDBJ databases">
        <title>Rhizobium genotypes associated with high levels of biological nitrogen fixation by grain legumes in a temperate-maritime cropping system.</title>
        <authorList>
            <person name="Maluk M."/>
            <person name="Francesc Ferrando Molina F."/>
            <person name="Lopez Del Egido L."/>
            <person name="Lafos M."/>
            <person name="Langarica-Fuentes A."/>
            <person name="Gebre Yohannes G."/>
            <person name="Young M.W."/>
            <person name="Martin P."/>
            <person name="Gantlett R."/>
            <person name="Kenicer G."/>
            <person name="Hawes C."/>
            <person name="Begg G.S."/>
            <person name="Quilliam R.S."/>
            <person name="Squire G.R."/>
            <person name="Poole P.S."/>
            <person name="Young P.W."/>
            <person name="Iannetta P.M."/>
            <person name="James E.K."/>
        </authorList>
    </citation>
    <scope>NUCLEOTIDE SEQUENCE [LARGE SCALE GENOMIC DNA]</scope>
    <source>
        <strain evidence="2 3">JHI944</strain>
    </source>
</reference>
<protein>
    <submittedName>
        <fullName evidence="2">Uncharacterized protein</fullName>
    </submittedName>
</protein>
<feature type="transmembrane region" description="Helical" evidence="1">
    <location>
        <begin position="46"/>
        <end position="66"/>
    </location>
</feature>
<keyword evidence="1" id="KW-0472">Membrane</keyword>
<name>A0A6P0DPW9_RHILE</name>
<evidence type="ECO:0000256" key="1">
    <source>
        <dbReference type="SAM" id="Phobius"/>
    </source>
</evidence>
<keyword evidence="1" id="KW-0812">Transmembrane</keyword>
<comment type="caution">
    <text evidence="2">The sequence shown here is derived from an EMBL/GenBank/DDBJ whole genome shotgun (WGS) entry which is preliminary data.</text>
</comment>
<feature type="transmembrane region" description="Helical" evidence="1">
    <location>
        <begin position="91"/>
        <end position="114"/>
    </location>
</feature>
<feature type="transmembrane region" description="Helical" evidence="1">
    <location>
        <begin position="120"/>
        <end position="145"/>
    </location>
</feature>
<dbReference type="EMBL" id="WXXP01000013">
    <property type="protein sequence ID" value="NEK53226.1"/>
    <property type="molecule type" value="Genomic_DNA"/>
</dbReference>
<dbReference type="Proteomes" id="UP000471409">
    <property type="component" value="Unassembled WGS sequence"/>
</dbReference>
<dbReference type="AlphaFoldDB" id="A0A6P0DPW9"/>
<dbReference type="RefSeq" id="WP_164000147.1">
    <property type="nucleotide sequence ID" value="NZ_WXXP01000013.1"/>
</dbReference>
<organism evidence="2 3">
    <name type="scientific">Rhizobium leguminosarum</name>
    <dbReference type="NCBI Taxonomy" id="384"/>
    <lineage>
        <taxon>Bacteria</taxon>
        <taxon>Pseudomonadati</taxon>
        <taxon>Pseudomonadota</taxon>
        <taxon>Alphaproteobacteria</taxon>
        <taxon>Hyphomicrobiales</taxon>
        <taxon>Rhizobiaceae</taxon>
        <taxon>Rhizobium/Agrobacterium group</taxon>
        <taxon>Rhizobium</taxon>
    </lineage>
</organism>
<feature type="transmembrane region" description="Helical" evidence="1">
    <location>
        <begin position="7"/>
        <end position="26"/>
    </location>
</feature>
<gene>
    <name evidence="2" type="ORF">GUK36_27785</name>
</gene>
<keyword evidence="1" id="KW-1133">Transmembrane helix</keyword>
<accession>A0A6P0DPW9</accession>
<sequence length="158" mass="17745">MTTLVERYGPFVAALFATLLIYYFKTDLVSAAAEKKVDFANLYSSVFNWSSIQTGFVFGIFGYVAGKSGGFIEAIKNTPEMSLFLTYTKRAIYLGFALTFFCIFLTVMSFNIGVGAPWKFHIFAAFSFLSLWGFLAFLRVAYIFGDILRVKDKTRVPG</sequence>
<evidence type="ECO:0000313" key="2">
    <source>
        <dbReference type="EMBL" id="NEK53226.1"/>
    </source>
</evidence>
<evidence type="ECO:0000313" key="3">
    <source>
        <dbReference type="Proteomes" id="UP000471409"/>
    </source>
</evidence>